<dbReference type="Proteomes" id="UP000249758">
    <property type="component" value="Segment"/>
</dbReference>
<protein>
    <submittedName>
        <fullName evidence="2">Uncharacterized protein</fullName>
    </submittedName>
</protein>
<feature type="compositionally biased region" description="Basic and acidic residues" evidence="1">
    <location>
        <begin position="170"/>
        <end position="182"/>
    </location>
</feature>
<gene>
    <name evidence="2" type="ORF">pmac_cds_70</name>
</gene>
<feature type="compositionally biased region" description="Basic and acidic residues" evidence="1">
    <location>
        <begin position="132"/>
        <end position="159"/>
    </location>
</feature>
<dbReference type="InterPro" id="IPR043909">
    <property type="entry name" value="DUF5768"/>
</dbReference>
<dbReference type="RefSeq" id="YP_009480754.1">
    <property type="nucleotide sequence ID" value="NC_037665.1"/>
</dbReference>
<organism evidence="2">
    <name type="scientific">Pandoravirus macleodensis</name>
    <dbReference type="NCBI Taxonomy" id="2107707"/>
    <lineage>
        <taxon>Viruses</taxon>
        <taxon>Pandoravirus</taxon>
    </lineage>
</organism>
<reference evidence="2" key="1">
    <citation type="journal article" date="2018" name="Nat. Commun.">
        <title>Diversity and evolution of the emerging Pandoraviridae family.</title>
        <authorList>
            <person name="Legendre M."/>
            <person name="Fabre E."/>
            <person name="Poirot O."/>
            <person name="Jeudy S."/>
            <person name="Lartigue A."/>
            <person name="Alempic J.M."/>
            <person name="Beucher L."/>
            <person name="Philippe N."/>
            <person name="Bertaux L."/>
            <person name="Christo-Foroux E."/>
            <person name="Labadie K."/>
            <person name="Coute Y."/>
            <person name="Abergel C."/>
            <person name="Claverie J.M."/>
        </authorList>
    </citation>
    <scope>NUCLEOTIDE SEQUENCE [LARGE SCALE GENOMIC DNA]</scope>
    <source>
        <strain evidence="2">Macleodensis</strain>
    </source>
</reference>
<dbReference type="GeneID" id="36841213"/>
<dbReference type="EMBL" id="MG011691">
    <property type="protein sequence ID" value="AVK76758.1"/>
    <property type="molecule type" value="Genomic_DNA"/>
</dbReference>
<name>A0A2U7UE65_9VIRU</name>
<evidence type="ECO:0000313" key="2">
    <source>
        <dbReference type="EMBL" id="AVK76758.1"/>
    </source>
</evidence>
<accession>A0A2U7UE65</accession>
<sequence length="718" mass="78396">MAGASSDRSEVLKALSVALASLAKPSDDTYEHEREMSPTTPKEAAAICRHFAGIYAARTDWQSEVLRRATACDPRGVRLCLATMDAMHVSVHALSVIPARARPTTMPGLPRAYDTDESHDWYFADDNGNNENHGENDCYDNHYYDVNERDPAHDNDRSMDAVPQSAPGRGSKETGSHSEDTQRPLPSHLVLSCSRLVNTCAGSDDGRPCDGTNVTKESRRFVFKVRIGFWPDVWMAAGPVVDAETGTCVDLACLLAARDVPDQIAQGDGPLVARRRLIDFLASGLHTWEAFAAQRYGDLRRLPEVLAAHGWRVGRSADAPWTWTCDAGPLAESYSRSLSLEHPDLPEKIYIHLDAGRLVVCADDTWLYDPPFTNGPCTLPADPIDSIFYGDAPGFPRDPCTGNGRHHWLSHIERDMCVQRVRLVGMGLVSECVLGGRTDEYIARQWDRQDERYLFRMRNTPARVLPPVGPDTTAQLIKDHVAQAIFGEYGPVETATGRRLNGGLCDDLLGAAIESGQLCLGLRCIDKIVAEAYECPIDCDLGAHSTMAFDRPRMLVNWRARCAAVVSAADGPERRTAVVHKEMHPVRVWAGIAVQTDGCGGACVALIVQHERSPLDESVGDPTADGATWRQVAERCTKGAPEHPPELHPALVASLETERACETAACVTPWAYHTGTDGPVDARVLTEWALDRIADLFKAIDDAATAVLDDARASAPAT</sequence>
<evidence type="ECO:0000256" key="1">
    <source>
        <dbReference type="SAM" id="MobiDB-lite"/>
    </source>
</evidence>
<feature type="region of interest" description="Disordered" evidence="1">
    <location>
        <begin position="124"/>
        <end position="184"/>
    </location>
</feature>
<proteinExistence type="predicted"/>
<dbReference type="Pfam" id="PF19072">
    <property type="entry name" value="DUF5768"/>
    <property type="match status" value="1"/>
</dbReference>
<dbReference type="KEGG" id="vg:36841213"/>